<dbReference type="AlphaFoldDB" id="A0A4R4JZP3"/>
<sequence>MRIHEHPFQHKQQRHHHSRADFTPTIRSRFHGTIDDKTEGNTCAEAARLPGWGRNTITRKLKELGLQ</sequence>
<feature type="region of interest" description="Disordered" evidence="1">
    <location>
        <begin position="1"/>
        <end position="26"/>
    </location>
</feature>
<dbReference type="Gene3D" id="1.10.10.60">
    <property type="entry name" value="Homeodomain-like"/>
    <property type="match status" value="1"/>
</dbReference>
<evidence type="ECO:0000313" key="3">
    <source>
        <dbReference type="Proteomes" id="UP000295598"/>
    </source>
</evidence>
<comment type="caution">
    <text evidence="2">The sequence shown here is derived from an EMBL/GenBank/DDBJ whole genome shotgun (WGS) entry which is preliminary data.</text>
</comment>
<accession>A0A4R4JZP3</accession>
<dbReference type="InterPro" id="IPR009057">
    <property type="entry name" value="Homeodomain-like_sf"/>
</dbReference>
<protein>
    <submittedName>
        <fullName evidence="2">Uncharacterized protein</fullName>
    </submittedName>
</protein>
<organism evidence="2 3">
    <name type="scientific">Photorhabdus khanii subsp. guanajuatensis</name>
    <dbReference type="NCBI Taxonomy" id="2100166"/>
    <lineage>
        <taxon>Bacteria</taxon>
        <taxon>Pseudomonadati</taxon>
        <taxon>Pseudomonadota</taxon>
        <taxon>Gammaproteobacteria</taxon>
        <taxon>Enterobacterales</taxon>
        <taxon>Morganellaceae</taxon>
        <taxon>Photorhabdus</taxon>
    </lineage>
</organism>
<proteinExistence type="predicted"/>
<dbReference type="EMBL" id="PUJY01000008">
    <property type="protein sequence ID" value="TDB60358.1"/>
    <property type="molecule type" value="Genomic_DNA"/>
</dbReference>
<reference evidence="2 3" key="1">
    <citation type="journal article" date="2019" name="Int. J. Syst. Evol. Microbiol.">
        <title>Photorhabdus khanii subsp. guanajuatensis subsp. nov., isolated from Heterorhabditis atacamensis, and Photorhabdus luminescens subsp. mexicana subsp. nov., isolated from Heterorhabditis mexicana entomopathogenic nematodes.</title>
        <authorList>
            <person name="Machado R.A.R."/>
            <person name="Bruno P."/>
            <person name="Arce C.C.M."/>
            <person name="Liechti N."/>
            <person name="Kohler A."/>
            <person name="Bernal J."/>
            <person name="Bruggmann R."/>
            <person name="Turlings T.C.J."/>
        </authorList>
    </citation>
    <scope>NUCLEOTIDE SEQUENCE [LARGE SCALE GENOMIC DNA]</scope>
    <source>
        <strain evidence="2 3">MEX20-17</strain>
    </source>
</reference>
<evidence type="ECO:0000313" key="2">
    <source>
        <dbReference type="EMBL" id="TDB60358.1"/>
    </source>
</evidence>
<name>A0A4R4JZP3_9GAMM</name>
<dbReference type="Proteomes" id="UP000295598">
    <property type="component" value="Unassembled WGS sequence"/>
</dbReference>
<gene>
    <name evidence="2" type="ORF">C5467_07460</name>
</gene>
<feature type="compositionally biased region" description="Basic residues" evidence="1">
    <location>
        <begin position="9"/>
        <end position="18"/>
    </location>
</feature>
<dbReference type="SUPFAM" id="SSF46689">
    <property type="entry name" value="Homeodomain-like"/>
    <property type="match status" value="1"/>
</dbReference>
<evidence type="ECO:0000256" key="1">
    <source>
        <dbReference type="SAM" id="MobiDB-lite"/>
    </source>
</evidence>